<feature type="domain" description="Thiamine pyrophosphate enzyme TPP-binding" evidence="2">
    <location>
        <begin position="1"/>
        <end position="84"/>
    </location>
</feature>
<protein>
    <submittedName>
        <fullName evidence="3">Acetolactate synthase, catabolic</fullName>
        <ecNumber evidence="3">2.2.1.6</ecNumber>
    </submittedName>
</protein>
<dbReference type="PANTHER" id="PTHR18968">
    <property type="entry name" value="THIAMINE PYROPHOSPHATE ENZYMES"/>
    <property type="match status" value="1"/>
</dbReference>
<evidence type="ECO:0000313" key="4">
    <source>
        <dbReference type="Proteomes" id="UP000274346"/>
    </source>
</evidence>
<dbReference type="InterPro" id="IPR029061">
    <property type="entry name" value="THDP-binding"/>
</dbReference>
<proteinExistence type="inferred from homology"/>
<dbReference type="GO" id="GO:0003984">
    <property type="term" value="F:acetolactate synthase activity"/>
    <property type="evidence" value="ECO:0007669"/>
    <property type="project" value="UniProtKB-EC"/>
</dbReference>
<dbReference type="KEGG" id="rtg:NCTC13098_03197"/>
<dbReference type="InterPro" id="IPR011766">
    <property type="entry name" value="TPP_enzyme_TPP-bd"/>
</dbReference>
<dbReference type="GO" id="GO:0009097">
    <property type="term" value="P:isoleucine biosynthetic process"/>
    <property type="evidence" value="ECO:0007669"/>
    <property type="project" value="TreeGrafter"/>
</dbReference>
<dbReference type="EC" id="2.2.1.6" evidence="3"/>
<dbReference type="AlphaFoldDB" id="A0A3P8IXC3"/>
<organism evidence="3 4">
    <name type="scientific">Raoultella terrigena</name>
    <name type="common">Klebsiella terrigena</name>
    <dbReference type="NCBI Taxonomy" id="577"/>
    <lineage>
        <taxon>Bacteria</taxon>
        <taxon>Pseudomonadati</taxon>
        <taxon>Pseudomonadota</taxon>
        <taxon>Gammaproteobacteria</taxon>
        <taxon>Enterobacterales</taxon>
        <taxon>Enterobacteriaceae</taxon>
        <taxon>Klebsiella/Raoultella group</taxon>
        <taxon>Raoultella</taxon>
    </lineage>
</organism>
<dbReference type="GO" id="GO:0030976">
    <property type="term" value="F:thiamine pyrophosphate binding"/>
    <property type="evidence" value="ECO:0007669"/>
    <property type="project" value="InterPro"/>
</dbReference>
<dbReference type="EMBL" id="LR131271">
    <property type="protein sequence ID" value="VDR26839.1"/>
    <property type="molecule type" value="Genomic_DNA"/>
</dbReference>
<gene>
    <name evidence="3" type="primary">budB_1</name>
    <name evidence="3" type="ORF">NCTC13098_03197</name>
</gene>
<keyword evidence="3" id="KW-0808">Transferase</keyword>
<dbReference type="PANTHER" id="PTHR18968:SF129">
    <property type="entry name" value="ACETOLACTATE SYNTHASE"/>
    <property type="match status" value="1"/>
</dbReference>
<dbReference type="GO" id="GO:0009099">
    <property type="term" value="P:L-valine biosynthetic process"/>
    <property type="evidence" value="ECO:0007669"/>
    <property type="project" value="TreeGrafter"/>
</dbReference>
<sequence length="105" mass="11612">MELETAVRLHANILHIIWVDNGYNMVAIQEQKKYQRLSGVEFGPVDFKVYAEAFGAKGFAVESADALEPTLRAAMDVDGPAVVAIPVDYRDNPLLMGQLHLSQIL</sequence>
<name>A0A3P8IXC3_RAOTE</name>
<dbReference type="Pfam" id="PF02775">
    <property type="entry name" value="TPP_enzyme_C"/>
    <property type="match status" value="1"/>
</dbReference>
<evidence type="ECO:0000313" key="3">
    <source>
        <dbReference type="EMBL" id="VDR26839.1"/>
    </source>
</evidence>
<reference evidence="3 4" key="1">
    <citation type="submission" date="2018-12" db="EMBL/GenBank/DDBJ databases">
        <authorList>
            <consortium name="Pathogen Informatics"/>
        </authorList>
    </citation>
    <scope>NUCLEOTIDE SEQUENCE [LARGE SCALE GENOMIC DNA]</scope>
    <source>
        <strain evidence="3 4">NCTC13098</strain>
    </source>
</reference>
<evidence type="ECO:0000256" key="1">
    <source>
        <dbReference type="ARBA" id="ARBA00007812"/>
    </source>
</evidence>
<accession>A0A3P8IXC3</accession>
<dbReference type="InterPro" id="IPR045229">
    <property type="entry name" value="TPP_enz"/>
</dbReference>
<dbReference type="GO" id="GO:0050660">
    <property type="term" value="F:flavin adenine dinucleotide binding"/>
    <property type="evidence" value="ECO:0007669"/>
    <property type="project" value="TreeGrafter"/>
</dbReference>
<dbReference type="SUPFAM" id="SSF52518">
    <property type="entry name" value="Thiamin diphosphate-binding fold (THDP-binding)"/>
    <property type="match status" value="1"/>
</dbReference>
<comment type="similarity">
    <text evidence="1">Belongs to the TPP enzyme family.</text>
</comment>
<dbReference type="Proteomes" id="UP000274346">
    <property type="component" value="Chromosome"/>
</dbReference>
<evidence type="ECO:0000259" key="2">
    <source>
        <dbReference type="Pfam" id="PF02775"/>
    </source>
</evidence>
<dbReference type="GO" id="GO:0005948">
    <property type="term" value="C:acetolactate synthase complex"/>
    <property type="evidence" value="ECO:0007669"/>
    <property type="project" value="TreeGrafter"/>
</dbReference>
<dbReference type="Gene3D" id="3.40.50.970">
    <property type="match status" value="1"/>
</dbReference>